<gene>
    <name evidence="1" type="ORF">DXW22_12390</name>
</gene>
<organism evidence="1">
    <name type="scientific">Salmonella enterica</name>
    <name type="common">Salmonella choleraesuis</name>
    <dbReference type="NCBI Taxonomy" id="28901"/>
    <lineage>
        <taxon>Bacteria</taxon>
        <taxon>Pseudomonadati</taxon>
        <taxon>Pseudomonadota</taxon>
        <taxon>Gammaproteobacteria</taxon>
        <taxon>Enterobacterales</taxon>
        <taxon>Enterobacteriaceae</taxon>
        <taxon>Salmonella</taxon>
    </lineage>
</organism>
<protein>
    <submittedName>
        <fullName evidence="1">Uncharacterized protein</fullName>
    </submittedName>
</protein>
<accession>A0A5T5YDZ8</accession>
<name>A0A5T5YDZ8_SALER</name>
<dbReference type="EMBL" id="AAGCHW010000029">
    <property type="protein sequence ID" value="EBM3646122.1"/>
    <property type="molecule type" value="Genomic_DNA"/>
</dbReference>
<reference evidence="1" key="1">
    <citation type="submission" date="2018-08" db="EMBL/GenBank/DDBJ databases">
        <authorList>
            <consortium name="PulseNet: The National Subtyping Network for Foodborne Disease Surveillance"/>
            <person name="Tarr C.L."/>
            <person name="Trees E."/>
            <person name="Katz L.S."/>
            <person name="Carleton-Romer H.A."/>
            <person name="Stroika S."/>
            <person name="Kucerova Z."/>
            <person name="Roache K.F."/>
            <person name="Sabol A.L."/>
            <person name="Besser J."/>
            <person name="Gerner-Smidt P."/>
        </authorList>
    </citation>
    <scope>NUCLEOTIDE SEQUENCE</scope>
    <source>
        <strain evidence="1">PNUSAS048855</strain>
    </source>
</reference>
<evidence type="ECO:0000313" key="1">
    <source>
        <dbReference type="EMBL" id="EBM3646122.1"/>
    </source>
</evidence>
<sequence>MQFITVIRRVFYRLLDACTSGELITRHTDWIANHTGYLSFRAEVREEEGKFHAFVCKRTGYTAQTFSYERVIDCGTFDTFRHALSVAYSHACHLAYLRYAWAVTDYTADFH</sequence>
<proteinExistence type="predicted"/>
<dbReference type="AlphaFoldDB" id="A0A5T5YDZ8"/>
<comment type="caution">
    <text evidence="1">The sequence shown here is derived from an EMBL/GenBank/DDBJ whole genome shotgun (WGS) entry which is preliminary data.</text>
</comment>